<dbReference type="InterPro" id="IPR021986">
    <property type="entry name" value="Spherulin4"/>
</dbReference>
<feature type="chain" id="PRO_5031150417" description="Spherulation-specific family 4 protein" evidence="1">
    <location>
        <begin position="29"/>
        <end position="272"/>
    </location>
</feature>
<dbReference type="AlphaFoldDB" id="A0A7Z2GQV5"/>
<dbReference type="EMBL" id="CP046916">
    <property type="protein sequence ID" value="QGZ66085.1"/>
    <property type="molecule type" value="Genomic_DNA"/>
</dbReference>
<dbReference type="RefSeq" id="WP_158957187.1">
    <property type="nucleotide sequence ID" value="NZ_CP046916.1"/>
</dbReference>
<protein>
    <recommendedName>
        <fullName evidence="4">Spherulation-specific family 4 protein</fullName>
    </recommendedName>
</protein>
<feature type="signal peptide" evidence="1">
    <location>
        <begin position="1"/>
        <end position="28"/>
    </location>
</feature>
<evidence type="ECO:0000313" key="2">
    <source>
        <dbReference type="EMBL" id="QGZ66085.1"/>
    </source>
</evidence>
<evidence type="ECO:0000313" key="3">
    <source>
        <dbReference type="Proteomes" id="UP000433577"/>
    </source>
</evidence>
<name>A0A7Z2GQV5_9BURK</name>
<organism evidence="2 3">
    <name type="scientific">Paraburkholderia acidisoli</name>
    <dbReference type="NCBI Taxonomy" id="2571748"/>
    <lineage>
        <taxon>Bacteria</taxon>
        <taxon>Pseudomonadati</taxon>
        <taxon>Pseudomonadota</taxon>
        <taxon>Betaproteobacteria</taxon>
        <taxon>Burkholderiales</taxon>
        <taxon>Burkholderiaceae</taxon>
        <taxon>Paraburkholderia</taxon>
    </lineage>
</organism>
<dbReference type="Proteomes" id="UP000433577">
    <property type="component" value="Chromosome 4"/>
</dbReference>
<evidence type="ECO:0000256" key="1">
    <source>
        <dbReference type="SAM" id="SignalP"/>
    </source>
</evidence>
<dbReference type="OrthoDB" id="508445at2"/>
<evidence type="ECO:0008006" key="4">
    <source>
        <dbReference type="Google" id="ProtNLM"/>
    </source>
</evidence>
<keyword evidence="1" id="KW-0732">Signal</keyword>
<dbReference type="PANTHER" id="PTHR35040:SF9">
    <property type="entry name" value="4-LIKE CELL SURFACE PROTEIN, PUTATIVE (AFU_ORTHOLOGUE AFUA_4G14080)-RELATED"/>
    <property type="match status" value="1"/>
</dbReference>
<proteinExistence type="predicted"/>
<dbReference type="KEGG" id="pacs:FAZ98_30170"/>
<dbReference type="Pfam" id="PF12138">
    <property type="entry name" value="Spherulin4"/>
    <property type="match status" value="1"/>
</dbReference>
<gene>
    <name evidence="2" type="ORF">FAZ98_30170</name>
</gene>
<reference evidence="2 3" key="1">
    <citation type="submission" date="2019-12" db="EMBL/GenBank/DDBJ databases">
        <title>Paraburkholderia acidiphila 7Q-K02 sp. nov and Paraburkholderia acidisoli DHF22 sp. nov., two strains isolated from forest soil.</title>
        <authorList>
            <person name="Gao Z."/>
            <person name="Qiu L."/>
        </authorList>
    </citation>
    <scope>NUCLEOTIDE SEQUENCE [LARGE SCALE GENOMIC DNA]</scope>
    <source>
        <strain evidence="2 3">DHF22</strain>
    </source>
</reference>
<sequence length="272" mass="28672">MKVNRVVGAVLSSVLFCGAALGSGAAVAATSVATAVSAASTQVGLVVPSYFDAAKNVAGWNILTAAALKIPVSAILNPNNGPGTSQDANYVAAIKRLNVAGGKVLAYVSTSYSKRPLSAVVADINKYLAFYTVDGFFIDEMTSDALTAHIQYYQSIYNYIKGLKPTYTVMGNPGVNVPELYASLPTADRFVVFESDVRSYTSYKPLAWQASYPKSRFVHMVFNVNAAQLPGVVAYAKSHGAGGLYVTSLTGANPYLALPAYWTNEIAALLAP</sequence>
<keyword evidence="3" id="KW-1185">Reference proteome</keyword>
<dbReference type="PANTHER" id="PTHR35040">
    <property type="match status" value="1"/>
</dbReference>
<accession>A0A7Z2GQV5</accession>